<dbReference type="AlphaFoldDB" id="A0A941GPZ6"/>
<proteinExistence type="predicted"/>
<dbReference type="PANTHER" id="PTHR39639:SF1">
    <property type="entry name" value="DUF262 DOMAIN-CONTAINING PROTEIN"/>
    <property type="match status" value="1"/>
</dbReference>
<sequence length="193" mass="22898">MSQLAQLRYNNEELEEEFGFEDEQDEPEVVKFNIKQISEIVVYGTDWTTETILNQLTRGNIDLNPRFQRRDAWNIKRKSRFIESLILGLPIPGIVLAEKKKGNYLVLDGKQRLLTILQFYNKSESDNNNFKLRELQLLSDLNGLKWQDFQISHLEHLNALDNQTIRTTIIRNWDSEDFLYRVFLRLNRPLAKL</sequence>
<comment type="caution">
    <text evidence="2">The sequence shown here is derived from an EMBL/GenBank/DDBJ whole genome shotgun (WGS) entry which is preliminary data.</text>
</comment>
<evidence type="ECO:0000313" key="2">
    <source>
        <dbReference type="EMBL" id="MBR8827737.1"/>
    </source>
</evidence>
<name>A0A941GPZ6_9CHRO</name>
<reference evidence="2" key="1">
    <citation type="submission" date="2021-02" db="EMBL/GenBank/DDBJ databases">
        <title>Metagenome analyses of Stigonema ocellatum DSM 106950, Chlorogloea purpurea SAG 13.99 and Gomphosphaeria aponina DSM 107014.</title>
        <authorList>
            <person name="Marter P."/>
            <person name="Huang S."/>
        </authorList>
    </citation>
    <scope>NUCLEOTIDE SEQUENCE</scope>
    <source>
        <strain evidence="2">JP213</strain>
    </source>
</reference>
<dbReference type="EMBL" id="JADQBC010000041">
    <property type="protein sequence ID" value="MBR8827737.1"/>
    <property type="molecule type" value="Genomic_DNA"/>
</dbReference>
<dbReference type="PANTHER" id="PTHR39639">
    <property type="entry name" value="CHROMOSOME 16, WHOLE GENOME SHOTGUN SEQUENCE"/>
    <property type="match status" value="1"/>
</dbReference>
<dbReference type="Proteomes" id="UP000767446">
    <property type="component" value="Unassembled WGS sequence"/>
</dbReference>
<gene>
    <name evidence="2" type="ORF">DSM107014_07485</name>
</gene>
<feature type="domain" description="GmrSD restriction endonucleases N-terminal" evidence="1">
    <location>
        <begin position="51"/>
        <end position="188"/>
    </location>
</feature>
<evidence type="ECO:0000259" key="1">
    <source>
        <dbReference type="Pfam" id="PF03235"/>
    </source>
</evidence>
<organism evidence="2 3">
    <name type="scientific">Gomphosphaeria aponina SAG 52.96 = DSM 107014</name>
    <dbReference type="NCBI Taxonomy" id="1521640"/>
    <lineage>
        <taxon>Bacteria</taxon>
        <taxon>Bacillati</taxon>
        <taxon>Cyanobacteriota</taxon>
        <taxon>Cyanophyceae</taxon>
        <taxon>Oscillatoriophycideae</taxon>
        <taxon>Chroococcales</taxon>
        <taxon>Gomphosphaeriaceae</taxon>
        <taxon>Gomphosphaeria</taxon>
    </lineage>
</organism>
<accession>A0A941GPZ6</accession>
<evidence type="ECO:0000313" key="3">
    <source>
        <dbReference type="Proteomes" id="UP000767446"/>
    </source>
</evidence>
<dbReference type="Pfam" id="PF03235">
    <property type="entry name" value="GmrSD_N"/>
    <property type="match status" value="1"/>
</dbReference>
<dbReference type="InterPro" id="IPR004919">
    <property type="entry name" value="GmrSD_N"/>
</dbReference>
<protein>
    <submittedName>
        <fullName evidence="2">DUF262 domain-containing protein</fullName>
    </submittedName>
</protein>